<dbReference type="AlphaFoldDB" id="A0A6J6YLY9"/>
<evidence type="ECO:0000313" key="4">
    <source>
        <dbReference type="EMBL" id="CAB4809495.1"/>
    </source>
</evidence>
<dbReference type="InterPro" id="IPR057326">
    <property type="entry name" value="KR_dom"/>
</dbReference>
<accession>A0A6J6YLY9</accession>
<evidence type="ECO:0000313" key="2">
    <source>
        <dbReference type="EMBL" id="CAB4363334.1"/>
    </source>
</evidence>
<evidence type="ECO:0000313" key="7">
    <source>
        <dbReference type="EMBL" id="CAB4972016.1"/>
    </source>
</evidence>
<evidence type="ECO:0000313" key="5">
    <source>
        <dbReference type="EMBL" id="CAB4850885.1"/>
    </source>
</evidence>
<protein>
    <submittedName>
        <fullName evidence="4">Unannotated protein</fullName>
    </submittedName>
</protein>
<dbReference type="InterPro" id="IPR036291">
    <property type="entry name" value="NAD(P)-bd_dom_sf"/>
</dbReference>
<name>A0A6J6YLY9_9ZZZZ</name>
<dbReference type="PRINTS" id="PR00081">
    <property type="entry name" value="GDHRDH"/>
</dbReference>
<dbReference type="SMART" id="SM00822">
    <property type="entry name" value="PKS_KR"/>
    <property type="match status" value="1"/>
</dbReference>
<gene>
    <name evidence="3" type="ORF">UFOPK2656_01495</name>
    <name evidence="4" type="ORF">UFOPK3099_00637</name>
    <name evidence="5" type="ORF">UFOPK3267_01336</name>
    <name evidence="6" type="ORF">UFOPK3651_01183</name>
    <name evidence="7" type="ORF">UFOPK3931_00204</name>
    <name evidence="2" type="ORF">UFOPK4189_01116</name>
</gene>
<dbReference type="PRINTS" id="PR00080">
    <property type="entry name" value="SDRFAMILY"/>
</dbReference>
<organism evidence="4">
    <name type="scientific">freshwater metagenome</name>
    <dbReference type="NCBI Taxonomy" id="449393"/>
    <lineage>
        <taxon>unclassified sequences</taxon>
        <taxon>metagenomes</taxon>
        <taxon>ecological metagenomes</taxon>
    </lineage>
</organism>
<dbReference type="EMBL" id="CAEZYF010000008">
    <property type="protein sequence ID" value="CAB4722829.1"/>
    <property type="molecule type" value="Genomic_DNA"/>
</dbReference>
<dbReference type="FunFam" id="3.40.50.720:FF:000084">
    <property type="entry name" value="Short-chain dehydrogenase reductase"/>
    <property type="match status" value="1"/>
</dbReference>
<dbReference type="PANTHER" id="PTHR43975:SF2">
    <property type="entry name" value="EG:BACR7A4.14 PROTEIN-RELATED"/>
    <property type="match status" value="1"/>
</dbReference>
<proteinExistence type="predicted"/>
<evidence type="ECO:0000313" key="6">
    <source>
        <dbReference type="EMBL" id="CAB4926197.1"/>
    </source>
</evidence>
<dbReference type="InterPro" id="IPR002347">
    <property type="entry name" value="SDR_fam"/>
</dbReference>
<dbReference type="InterPro" id="IPR020904">
    <property type="entry name" value="Sc_DH/Rdtase_CS"/>
</dbReference>
<sequence length="255" mass="26063">MATVSTPRSKIVLVTGAAGGIGGATTRRFLDGGWRVAAVDLRAAAIAPDDRVLPITADLTDVAQCRAAVDRAVEWGGRLDAVVNSAGVWTEGASADTSEAEFDRVLGVNLKGLYFVTSAAIPHLVATSGCVVNLSSDAGLQGNAGAAVYCASKGGVTLLTKALALELAPQGVRVNAVCPGDVESPMLHGQAETFGGSDRQAYLDRLLAGYPQGARARFVQPAEVAEFIWFLCQPAAAPITGAALPIDFGLSAGIV</sequence>
<dbReference type="EMBL" id="CAFBOL010000003">
    <property type="protein sequence ID" value="CAB4972016.1"/>
    <property type="molecule type" value="Genomic_DNA"/>
</dbReference>
<reference evidence="4" key="1">
    <citation type="submission" date="2020-05" db="EMBL/GenBank/DDBJ databases">
        <authorList>
            <person name="Chiriac C."/>
            <person name="Salcher M."/>
            <person name="Ghai R."/>
            <person name="Kavagutti S V."/>
        </authorList>
    </citation>
    <scope>NUCLEOTIDE SEQUENCE</scope>
</reference>
<dbReference type="Gene3D" id="3.40.50.720">
    <property type="entry name" value="NAD(P)-binding Rossmann-like Domain"/>
    <property type="match status" value="1"/>
</dbReference>
<evidence type="ECO:0000313" key="3">
    <source>
        <dbReference type="EMBL" id="CAB4722829.1"/>
    </source>
</evidence>
<dbReference type="CDD" id="cd05233">
    <property type="entry name" value="SDR_c"/>
    <property type="match status" value="1"/>
</dbReference>
<dbReference type="Pfam" id="PF13561">
    <property type="entry name" value="adh_short_C2"/>
    <property type="match status" value="1"/>
</dbReference>
<dbReference type="PROSITE" id="PS00061">
    <property type="entry name" value="ADH_SHORT"/>
    <property type="match status" value="1"/>
</dbReference>
<dbReference type="PANTHER" id="PTHR43975">
    <property type="entry name" value="ZGC:101858"/>
    <property type="match status" value="1"/>
</dbReference>
<feature type="domain" description="Ketoreductase" evidence="1">
    <location>
        <begin position="10"/>
        <end position="183"/>
    </location>
</feature>
<dbReference type="EMBL" id="CAFAAV010000033">
    <property type="protein sequence ID" value="CAB4809495.1"/>
    <property type="molecule type" value="Genomic_DNA"/>
</dbReference>
<dbReference type="SUPFAM" id="SSF51735">
    <property type="entry name" value="NAD(P)-binding Rossmann-fold domains"/>
    <property type="match status" value="1"/>
</dbReference>
<dbReference type="EMBL" id="CAFBIY010000066">
    <property type="protein sequence ID" value="CAB4850885.1"/>
    <property type="molecule type" value="Genomic_DNA"/>
</dbReference>
<dbReference type="EMBL" id="CAFBMT010000005">
    <property type="protein sequence ID" value="CAB4926197.1"/>
    <property type="molecule type" value="Genomic_DNA"/>
</dbReference>
<evidence type="ECO:0000259" key="1">
    <source>
        <dbReference type="SMART" id="SM00822"/>
    </source>
</evidence>
<dbReference type="EMBL" id="CAESGF010000005">
    <property type="protein sequence ID" value="CAB4363334.1"/>
    <property type="molecule type" value="Genomic_DNA"/>
</dbReference>